<dbReference type="Pfam" id="PF03703">
    <property type="entry name" value="bPH_2"/>
    <property type="match status" value="3"/>
</dbReference>
<dbReference type="PANTHER" id="PTHR34473">
    <property type="entry name" value="UPF0699 TRANSMEMBRANE PROTEIN YDBS"/>
    <property type="match status" value="1"/>
</dbReference>
<proteinExistence type="predicted"/>
<sequence>MELKTKGYRLHNISPLFLFIEAVKKMVLPLLFGIIGTSGDRQDMIIIGIAAFASIITIVQFWFYHYWLEEDRLVVKEGILFKSLRQVPYERIQNLNIERNLLHKFFKVGTLQVESASGVKPEAVVRVVADEQIKHIQQVIKNKANVHAKNAAIDLDSDHDEAVDSAADDSKPMYQMSNKDVTSYGFITHKALVPIGIVGSVLSQNDFYRQKFINVVQKFVGDLHIEQWALTQWLIYGAAFVVVMMVTIWLSSIALAFLKLYQFKISKIDKNLHAEMGLLTKITANIPIKRIQLIKIKHSPLHRYFKKVSVKMETAGGVTEQSGITMKWLAPLVSKFNAQQLIAQIQPEVDWQDIKWLNLESRAWKRVFKRMMLLVLVPMLPLVFYYQWIGLTPLLLTPLVFLYAKAYINKAGYAVNDQIIAYRHGVFFHTLSLVKIAKIQNISYLQTPFDRRNKMARLTVDTAGSNPVTQEINLHYIDVEKADKLMAKLSDKVSESKFVW</sequence>
<dbReference type="InterPro" id="IPR014529">
    <property type="entry name" value="UCP026631"/>
</dbReference>
<protein>
    <submittedName>
        <fullName evidence="3">Putative membrane protein</fullName>
    </submittedName>
</protein>
<dbReference type="EMBL" id="SNZB01000002">
    <property type="protein sequence ID" value="TDR22752.1"/>
    <property type="molecule type" value="Genomic_DNA"/>
</dbReference>
<keyword evidence="4" id="KW-1185">Reference proteome</keyword>
<evidence type="ECO:0000313" key="3">
    <source>
        <dbReference type="EMBL" id="TDR22752.1"/>
    </source>
</evidence>
<feature type="transmembrane region" description="Helical" evidence="1">
    <location>
        <begin position="233"/>
        <end position="258"/>
    </location>
</feature>
<dbReference type="Proteomes" id="UP000295724">
    <property type="component" value="Unassembled WGS sequence"/>
</dbReference>
<dbReference type="OrthoDB" id="240564at2"/>
<feature type="domain" description="YdbS-like PH" evidence="2">
    <location>
        <begin position="63"/>
        <end position="128"/>
    </location>
</feature>
<feature type="transmembrane region" description="Helical" evidence="1">
    <location>
        <begin position="12"/>
        <end position="32"/>
    </location>
</feature>
<feature type="domain" description="YdbS-like PH" evidence="2">
    <location>
        <begin position="269"/>
        <end position="344"/>
    </location>
</feature>
<comment type="caution">
    <text evidence="3">The sequence shown here is derived from an EMBL/GenBank/DDBJ whole genome shotgun (WGS) entry which is preliminary data.</text>
</comment>
<evidence type="ECO:0000313" key="4">
    <source>
        <dbReference type="Proteomes" id="UP000295724"/>
    </source>
</evidence>
<feature type="transmembrane region" description="Helical" evidence="1">
    <location>
        <begin position="44"/>
        <end position="64"/>
    </location>
</feature>
<organism evidence="3 4">
    <name type="scientific">Marinicella litoralis</name>
    <dbReference type="NCBI Taxonomy" id="644220"/>
    <lineage>
        <taxon>Bacteria</taxon>
        <taxon>Pseudomonadati</taxon>
        <taxon>Pseudomonadota</taxon>
        <taxon>Gammaproteobacteria</taxon>
        <taxon>Lysobacterales</taxon>
        <taxon>Marinicellaceae</taxon>
        <taxon>Marinicella</taxon>
    </lineage>
</organism>
<evidence type="ECO:0000256" key="1">
    <source>
        <dbReference type="SAM" id="Phobius"/>
    </source>
</evidence>
<accession>A0A4R6XS50</accession>
<feature type="transmembrane region" description="Helical" evidence="1">
    <location>
        <begin position="181"/>
        <end position="202"/>
    </location>
</feature>
<gene>
    <name evidence="3" type="ORF">C8D91_1245</name>
</gene>
<dbReference type="AlphaFoldDB" id="A0A4R6XS50"/>
<dbReference type="PIRSF" id="PIRSF026631">
    <property type="entry name" value="UCP026631"/>
    <property type="match status" value="1"/>
</dbReference>
<feature type="domain" description="YdbS-like PH" evidence="2">
    <location>
        <begin position="411"/>
        <end position="487"/>
    </location>
</feature>
<name>A0A4R6XS50_9GAMM</name>
<keyword evidence="1" id="KW-0812">Transmembrane</keyword>
<keyword evidence="1" id="KW-0472">Membrane</keyword>
<dbReference type="InterPro" id="IPR005182">
    <property type="entry name" value="YdbS-like_PH"/>
</dbReference>
<evidence type="ECO:0000259" key="2">
    <source>
        <dbReference type="Pfam" id="PF03703"/>
    </source>
</evidence>
<reference evidence="3 4" key="1">
    <citation type="submission" date="2019-03" db="EMBL/GenBank/DDBJ databases">
        <title>Genomic Encyclopedia of Type Strains, Phase IV (KMG-IV): sequencing the most valuable type-strain genomes for metagenomic binning, comparative biology and taxonomic classification.</title>
        <authorList>
            <person name="Goeker M."/>
        </authorList>
    </citation>
    <scope>NUCLEOTIDE SEQUENCE [LARGE SCALE GENOMIC DNA]</scope>
    <source>
        <strain evidence="3 4">DSM 25488</strain>
    </source>
</reference>
<feature type="transmembrane region" description="Helical" evidence="1">
    <location>
        <begin position="371"/>
        <end position="389"/>
    </location>
</feature>
<dbReference type="PANTHER" id="PTHR34473:SF2">
    <property type="entry name" value="UPF0699 TRANSMEMBRANE PROTEIN YDBT"/>
    <property type="match status" value="1"/>
</dbReference>
<keyword evidence="1" id="KW-1133">Transmembrane helix</keyword>